<dbReference type="EMBL" id="WBMR01000016">
    <property type="protein sequence ID" value="KAB2386023.1"/>
    <property type="molecule type" value="Genomic_DNA"/>
</dbReference>
<comment type="caution">
    <text evidence="2">The sequence shown here is derived from an EMBL/GenBank/DDBJ whole genome shotgun (WGS) entry which is preliminary data.</text>
</comment>
<dbReference type="OrthoDB" id="3515089at2"/>
<name>A0A6L3VYK1_9ACTN</name>
<dbReference type="InterPro" id="IPR006311">
    <property type="entry name" value="TAT_signal"/>
</dbReference>
<feature type="signal peptide" evidence="1">
    <location>
        <begin position="1"/>
        <end position="34"/>
    </location>
</feature>
<organism evidence="2 3">
    <name type="scientific">Actinomadura montaniterrae</name>
    <dbReference type="NCBI Taxonomy" id="1803903"/>
    <lineage>
        <taxon>Bacteria</taxon>
        <taxon>Bacillati</taxon>
        <taxon>Actinomycetota</taxon>
        <taxon>Actinomycetes</taxon>
        <taxon>Streptosporangiales</taxon>
        <taxon>Thermomonosporaceae</taxon>
        <taxon>Actinomadura</taxon>
    </lineage>
</organism>
<proteinExistence type="predicted"/>
<dbReference type="PROSITE" id="PS51318">
    <property type="entry name" value="TAT"/>
    <property type="match status" value="1"/>
</dbReference>
<accession>A0A6L3VYK1</accession>
<evidence type="ECO:0008006" key="4">
    <source>
        <dbReference type="Google" id="ProtNLM"/>
    </source>
</evidence>
<gene>
    <name evidence="2" type="ORF">F9B16_08705</name>
</gene>
<evidence type="ECO:0000256" key="1">
    <source>
        <dbReference type="SAM" id="SignalP"/>
    </source>
</evidence>
<reference evidence="2 3" key="1">
    <citation type="submission" date="2019-09" db="EMBL/GenBank/DDBJ databases">
        <title>Actinomadura physcomitrii sp. nov., a novel actinomycete isolated from moss [Physcomitrium sphaericum (Ludw) Fuernr].</title>
        <authorList>
            <person name="Liu C."/>
            <person name="Zhuang X."/>
        </authorList>
    </citation>
    <scope>NUCLEOTIDE SEQUENCE [LARGE SCALE GENOMIC DNA]</scope>
    <source>
        <strain evidence="2 3">CYP1-1B</strain>
    </source>
</reference>
<evidence type="ECO:0000313" key="2">
    <source>
        <dbReference type="EMBL" id="KAB2386023.1"/>
    </source>
</evidence>
<dbReference type="AlphaFoldDB" id="A0A6L3VYK1"/>
<dbReference type="Proteomes" id="UP000483004">
    <property type="component" value="Unassembled WGS sequence"/>
</dbReference>
<dbReference type="RefSeq" id="WP_151539475.1">
    <property type="nucleotide sequence ID" value="NZ_WBMR01000016.1"/>
</dbReference>
<keyword evidence="1" id="KW-0732">Signal</keyword>
<sequence>MTLTKRRAARALPAGLAAAAMTAVLAAAPTTAHAATSAQAGTSWTVRKAPFTLGASGLTAVAAAAPGAIWAGGYQWQNSYVPPYCGELGPCSPRYYQNPVLQSGDGASWSWIGTPGMTGAGQITALDAVSATDVWAAGPRDRSEGSGCGTPYLTRLSGGAWNEVSPPSLLCFYALDADGAGAWAAGYADRAHGGSAVYRWSGSWTPQDTGASEVRAIRQRTPDDVWAVGAEASPYGEGKFYAARFDGSAWHAMTPPQLAGQYGRITGVLPLGAGDVWAVSDAGAHHWDGSAWQSPPAPDGVRFTGPIEDDGAGGAWAAGARRNAPEGSVLLHYTDGAWRTELETTAVVKGLARVPGTRTMWAVGALAGKPYVLSTS</sequence>
<keyword evidence="3" id="KW-1185">Reference proteome</keyword>
<feature type="chain" id="PRO_5026933921" description="Secreted protein" evidence="1">
    <location>
        <begin position="35"/>
        <end position="376"/>
    </location>
</feature>
<protein>
    <recommendedName>
        <fullName evidence="4">Secreted protein</fullName>
    </recommendedName>
</protein>
<evidence type="ECO:0000313" key="3">
    <source>
        <dbReference type="Proteomes" id="UP000483004"/>
    </source>
</evidence>